<accession>V4LMW9</accession>
<dbReference type="PANTHER" id="PTHR31232:SF39">
    <property type="entry name" value="S-PROTEIN HOMOLOG-RELATED"/>
    <property type="match status" value="1"/>
</dbReference>
<dbReference type="AlphaFoldDB" id="V4LMW9"/>
<dbReference type="KEGG" id="eus:EUTSA_v10017951mg"/>
<name>V4LMW9_EUTSA</name>
<keyword evidence="5" id="KW-0732">Signal</keyword>
<dbReference type="OMA" id="YTIFRCI"/>
<evidence type="ECO:0000313" key="7">
    <source>
        <dbReference type="EMBL" id="ESQ51910.1"/>
    </source>
</evidence>
<keyword evidence="4 6" id="KW-0964">Secreted</keyword>
<evidence type="ECO:0000256" key="2">
    <source>
        <dbReference type="ARBA" id="ARBA00005581"/>
    </source>
</evidence>
<organism evidence="7 8">
    <name type="scientific">Eutrema salsugineum</name>
    <name type="common">Saltwater cress</name>
    <name type="synonym">Sisymbrium salsugineum</name>
    <dbReference type="NCBI Taxonomy" id="72664"/>
    <lineage>
        <taxon>Eukaryota</taxon>
        <taxon>Viridiplantae</taxon>
        <taxon>Streptophyta</taxon>
        <taxon>Embryophyta</taxon>
        <taxon>Tracheophyta</taxon>
        <taxon>Spermatophyta</taxon>
        <taxon>Magnoliopsida</taxon>
        <taxon>eudicotyledons</taxon>
        <taxon>Gunneridae</taxon>
        <taxon>Pentapetalae</taxon>
        <taxon>rosids</taxon>
        <taxon>malvids</taxon>
        <taxon>Brassicales</taxon>
        <taxon>Brassicaceae</taxon>
        <taxon>Eutremeae</taxon>
        <taxon>Eutrema</taxon>
    </lineage>
</organism>
<reference evidence="7 8" key="1">
    <citation type="journal article" date="2013" name="Front. Plant Sci.">
        <title>The Reference Genome of the Halophytic Plant Eutrema salsugineum.</title>
        <authorList>
            <person name="Yang R."/>
            <person name="Jarvis D.E."/>
            <person name="Chen H."/>
            <person name="Beilstein M.A."/>
            <person name="Grimwood J."/>
            <person name="Jenkins J."/>
            <person name="Shu S."/>
            <person name="Prochnik S."/>
            <person name="Xin M."/>
            <person name="Ma C."/>
            <person name="Schmutz J."/>
            <person name="Wing R.A."/>
            <person name="Mitchell-Olds T."/>
            <person name="Schumaker K.S."/>
            <person name="Wang X."/>
        </authorList>
    </citation>
    <scope>NUCLEOTIDE SEQUENCE [LARGE SCALE GENOMIC DNA]</scope>
</reference>
<evidence type="ECO:0000256" key="5">
    <source>
        <dbReference type="ARBA" id="ARBA00022729"/>
    </source>
</evidence>
<protein>
    <recommendedName>
        <fullName evidence="6">S-protein homolog</fullName>
    </recommendedName>
</protein>
<feature type="non-terminal residue" evidence="7">
    <location>
        <position position="1"/>
    </location>
</feature>
<sequence length="97" mass="11618">ILKVHCKSRDDDLGDHFLRFQDVAYNFSFHDHFIQYTIFRCILWKGANLEYHKNFTAYHADKYKTCGALYAWNARDDAIYLSITGKPEKLMYSWIKD</sequence>
<keyword evidence="8" id="KW-1185">Reference proteome</keyword>
<dbReference type="Pfam" id="PF05938">
    <property type="entry name" value="Self-incomp_S1"/>
    <property type="match status" value="1"/>
</dbReference>
<evidence type="ECO:0000256" key="6">
    <source>
        <dbReference type="RuleBase" id="RU367044"/>
    </source>
</evidence>
<proteinExistence type="inferred from homology"/>
<keyword evidence="3 6" id="KW-0713">Self-incompatibility</keyword>
<comment type="subcellular location">
    <subcellularLocation>
        <location evidence="1 6">Secreted</location>
    </subcellularLocation>
</comment>
<dbReference type="GO" id="GO:0060320">
    <property type="term" value="P:rejection of self pollen"/>
    <property type="evidence" value="ECO:0007669"/>
    <property type="project" value="UniProtKB-KW"/>
</dbReference>
<evidence type="ECO:0000313" key="8">
    <source>
        <dbReference type="Proteomes" id="UP000030689"/>
    </source>
</evidence>
<evidence type="ECO:0000256" key="1">
    <source>
        <dbReference type="ARBA" id="ARBA00004613"/>
    </source>
</evidence>
<dbReference type="EMBL" id="KI517385">
    <property type="protein sequence ID" value="ESQ51910.1"/>
    <property type="molecule type" value="Genomic_DNA"/>
</dbReference>
<dbReference type="Proteomes" id="UP000030689">
    <property type="component" value="Unassembled WGS sequence"/>
</dbReference>
<gene>
    <name evidence="7" type="ORF">EUTSA_v10017951mg</name>
</gene>
<dbReference type="InterPro" id="IPR010264">
    <property type="entry name" value="Self-incomp_S1"/>
</dbReference>
<evidence type="ECO:0000256" key="4">
    <source>
        <dbReference type="ARBA" id="ARBA00022525"/>
    </source>
</evidence>
<evidence type="ECO:0000256" key="3">
    <source>
        <dbReference type="ARBA" id="ARBA00022471"/>
    </source>
</evidence>
<dbReference type="GO" id="GO:0005576">
    <property type="term" value="C:extracellular region"/>
    <property type="evidence" value="ECO:0007669"/>
    <property type="project" value="UniProtKB-SubCell"/>
</dbReference>
<comment type="similarity">
    <text evidence="2 6">Belongs to the plant self-incompatibility (S1) protein family.</text>
</comment>
<dbReference type="PANTHER" id="PTHR31232">
    <property type="match status" value="1"/>
</dbReference>
<dbReference type="Gramene" id="ESQ51910">
    <property type="protein sequence ID" value="ESQ51910"/>
    <property type="gene ID" value="EUTSA_v10017951mg"/>
</dbReference>